<feature type="transmembrane region" description="Helical" evidence="2">
    <location>
        <begin position="691"/>
        <end position="710"/>
    </location>
</feature>
<feature type="transmembrane region" description="Helical" evidence="2">
    <location>
        <begin position="755"/>
        <end position="778"/>
    </location>
</feature>
<dbReference type="Proteomes" id="UP000018948">
    <property type="component" value="Unassembled WGS sequence"/>
</dbReference>
<feature type="region of interest" description="Disordered" evidence="1">
    <location>
        <begin position="965"/>
        <end position="994"/>
    </location>
</feature>
<evidence type="ECO:0000256" key="1">
    <source>
        <dbReference type="SAM" id="MobiDB-lite"/>
    </source>
</evidence>
<sequence length="994" mass="111825">MAEDNDVLLSDQSPFPPLQLTFEEQQHCHDLSLQLLECTLHSYDERLAGITPRHHANLDSARWKLQKTQENASLYSERIRHVRADLHLPEDSWNDPTVLLMVGNIPGPLDEVMFGMSIPSFEALKVRVSTLGNQEIGGAMLARLVGPTDEKPFQNLSIFYMVSQLPWLVSKVVKPRDFVLLSASGVITTADGERIGYDLLQPAPLLQCPPLPKPMIRGKFMFGALYRQQEDGSVDVYIQQYVESMGNLMESFIISSTWQSLLGFFSSPLLAEHKKLQWCVANMKSARRRGIANELSRISMNCSMCSVVFGRAVRSRSNDQKNCVLCLASVCSNCREERVFKELAPHSKKKKLLIKKRQVFVCRPCLEFVQRHKAADIARSYIQEQLTPAASDSSGAGTWGLLYSDSMPTWSPTRSLSMSSDMGRVRSLDSSLVVSGPQLSERGVISISTRRLLFLVWMSIGVAPLLLQARSYLRFLTPHKISRSLLPPDMDVKNTTDLLKHCPVEGLFIAGIWWNVVPAHYYPAEDGKLCHFTVPQYNIHGNYYLGFNTTKASSTTPSSCVNESFPFSHYFYHGSIGYFAFYEEARGTYCAKDKTAYVLVGGLGTYDSNGPWLTYDRGSTEYRESYWYGLSGSAWIAYRILMLRRSYISCKRYGKRCDRLCENLRLNDAVVYVQESMRLSAYDARNYHRVALLYLLVEGLMGDLFLLIAQEGIIGRLQYISLGYNLSGVMSMLFEMVETMHWIGERTQSLIKRLLFNYETMLLGECICAAAMQHYLTALNRSKGFKRSDYEAKLVSPYVWSLVGHGVIVLGCVLVLVTVRSLGAIIYMRVKYGCFAVLITPCCVDSTLGIRGKLIVLGGYAFENRKLYYRLQTLKAFGMMKMQEEDGSEFLVLHKLYWIAIPRRDLFVIGSVNGRKVQPCPERLCNGIVSSFTQVLGGVVGEAGSTRWHRGASSNRVALAPATIKVGSPRNQSSRQVNSTREPSPTKVGTLETS</sequence>
<dbReference type="InterPro" id="IPR052727">
    <property type="entry name" value="Rab4/Rab5_effector"/>
</dbReference>
<dbReference type="CDD" id="cd00065">
    <property type="entry name" value="FYVE_like_SF"/>
    <property type="match status" value="1"/>
</dbReference>
<keyword evidence="2" id="KW-1133">Transmembrane helix</keyword>
<dbReference type="EMBL" id="ANIY01001382">
    <property type="protein sequence ID" value="ETP47467.1"/>
    <property type="molecule type" value="Genomic_DNA"/>
</dbReference>
<gene>
    <name evidence="3" type="ORF">F442_06574</name>
</gene>
<dbReference type="PANTHER" id="PTHR13510:SF44">
    <property type="entry name" value="RABENOSYN-5"/>
    <property type="match status" value="1"/>
</dbReference>
<dbReference type="SUPFAM" id="SSF57903">
    <property type="entry name" value="FYVE/PHD zinc finger"/>
    <property type="match status" value="1"/>
</dbReference>
<name>W2ZJC9_PHYNI</name>
<evidence type="ECO:0000313" key="3">
    <source>
        <dbReference type="EMBL" id="ETP47467.1"/>
    </source>
</evidence>
<feature type="transmembrane region" description="Helical" evidence="2">
    <location>
        <begin position="798"/>
        <end position="819"/>
    </location>
</feature>
<feature type="transmembrane region" description="Helical" evidence="2">
    <location>
        <begin position="716"/>
        <end position="734"/>
    </location>
</feature>
<dbReference type="InterPro" id="IPR023393">
    <property type="entry name" value="START-like_dom_sf"/>
</dbReference>
<organism evidence="3 4">
    <name type="scientific">Phytophthora nicotianae P10297</name>
    <dbReference type="NCBI Taxonomy" id="1317064"/>
    <lineage>
        <taxon>Eukaryota</taxon>
        <taxon>Sar</taxon>
        <taxon>Stramenopiles</taxon>
        <taxon>Oomycota</taxon>
        <taxon>Peronosporomycetes</taxon>
        <taxon>Peronosporales</taxon>
        <taxon>Peronosporaceae</taxon>
        <taxon>Phytophthora</taxon>
    </lineage>
</organism>
<evidence type="ECO:0000256" key="2">
    <source>
        <dbReference type="SAM" id="Phobius"/>
    </source>
</evidence>
<feature type="compositionally biased region" description="Polar residues" evidence="1">
    <location>
        <begin position="969"/>
        <end position="983"/>
    </location>
</feature>
<keyword evidence="2" id="KW-0812">Transmembrane</keyword>
<accession>W2ZJC9</accession>
<protein>
    <recommendedName>
        <fullName evidence="5">FYVE-type domain-containing protein</fullName>
    </recommendedName>
</protein>
<dbReference type="Gene3D" id="3.30.530.20">
    <property type="match status" value="1"/>
</dbReference>
<keyword evidence="2" id="KW-0472">Membrane</keyword>
<evidence type="ECO:0000313" key="4">
    <source>
        <dbReference type="Proteomes" id="UP000018948"/>
    </source>
</evidence>
<evidence type="ECO:0008006" key="5">
    <source>
        <dbReference type="Google" id="ProtNLM"/>
    </source>
</evidence>
<dbReference type="OrthoDB" id="116479at2759"/>
<comment type="caution">
    <text evidence="3">The sequence shown here is derived from an EMBL/GenBank/DDBJ whole genome shotgun (WGS) entry which is preliminary data.</text>
</comment>
<dbReference type="InterPro" id="IPR011011">
    <property type="entry name" value="Znf_FYVE_PHD"/>
</dbReference>
<dbReference type="PANTHER" id="PTHR13510">
    <property type="entry name" value="FYVE-FINGER-CONTAINING RAB5 EFFECTOR PROTEIN RABENOSYN-5-RELATED"/>
    <property type="match status" value="1"/>
</dbReference>
<dbReference type="AlphaFoldDB" id="W2ZJC9"/>
<reference evidence="3 4" key="1">
    <citation type="submission" date="2013-11" db="EMBL/GenBank/DDBJ databases">
        <title>The Genome Sequence of Phytophthora parasitica P10297.</title>
        <authorList>
            <consortium name="The Broad Institute Genomics Platform"/>
            <person name="Russ C."/>
            <person name="Tyler B."/>
            <person name="Panabieres F."/>
            <person name="Shan W."/>
            <person name="Tripathy S."/>
            <person name="Grunwald N."/>
            <person name="Machado M."/>
            <person name="Johnson C.S."/>
            <person name="Walker B."/>
            <person name="Young S.K."/>
            <person name="Zeng Q."/>
            <person name="Gargeya S."/>
            <person name="Fitzgerald M."/>
            <person name="Haas B."/>
            <person name="Abouelleil A."/>
            <person name="Allen A.W."/>
            <person name="Alvarado L."/>
            <person name="Arachchi H.M."/>
            <person name="Berlin A.M."/>
            <person name="Chapman S.B."/>
            <person name="Gainer-Dewar J."/>
            <person name="Goldberg J."/>
            <person name="Griggs A."/>
            <person name="Gujja S."/>
            <person name="Hansen M."/>
            <person name="Howarth C."/>
            <person name="Imamovic A."/>
            <person name="Ireland A."/>
            <person name="Larimer J."/>
            <person name="McCowan C."/>
            <person name="Murphy C."/>
            <person name="Pearson M."/>
            <person name="Poon T.W."/>
            <person name="Priest M."/>
            <person name="Roberts A."/>
            <person name="Saif S."/>
            <person name="Shea T."/>
            <person name="Sisk P."/>
            <person name="Sykes S."/>
            <person name="Wortman J."/>
            <person name="Nusbaum C."/>
            <person name="Birren B."/>
        </authorList>
    </citation>
    <scope>NUCLEOTIDE SEQUENCE [LARGE SCALE GENOMIC DNA]</scope>
    <source>
        <strain evidence="3 4">P10297</strain>
    </source>
</reference>
<proteinExistence type="predicted"/>